<gene>
    <name evidence="2" type="ORF">BZA70DRAFT_117392</name>
</gene>
<accession>A0ABR1FAK5</accession>
<dbReference type="GeneID" id="90034987"/>
<evidence type="ECO:0000313" key="3">
    <source>
        <dbReference type="Proteomes" id="UP001498771"/>
    </source>
</evidence>
<dbReference type="EMBL" id="JBBJBU010000002">
    <property type="protein sequence ID" value="KAK7206887.1"/>
    <property type="molecule type" value="Genomic_DNA"/>
</dbReference>
<keyword evidence="3" id="KW-1185">Reference proteome</keyword>
<comment type="caution">
    <text evidence="2">The sequence shown here is derived from an EMBL/GenBank/DDBJ whole genome shotgun (WGS) entry which is preliminary data.</text>
</comment>
<feature type="region of interest" description="Disordered" evidence="1">
    <location>
        <begin position="253"/>
        <end position="278"/>
    </location>
</feature>
<protein>
    <recommendedName>
        <fullName evidence="4">F-box domain-containing protein</fullName>
    </recommendedName>
</protein>
<organism evidence="2 3">
    <name type="scientific">Myxozyma melibiosi</name>
    <dbReference type="NCBI Taxonomy" id="54550"/>
    <lineage>
        <taxon>Eukaryota</taxon>
        <taxon>Fungi</taxon>
        <taxon>Dikarya</taxon>
        <taxon>Ascomycota</taxon>
        <taxon>Saccharomycotina</taxon>
        <taxon>Lipomycetes</taxon>
        <taxon>Lipomycetales</taxon>
        <taxon>Lipomycetaceae</taxon>
        <taxon>Myxozyma</taxon>
    </lineage>
</organism>
<reference evidence="2 3" key="1">
    <citation type="submission" date="2024-03" db="EMBL/GenBank/DDBJ databases">
        <title>Genome-scale model development and genomic sequencing of the oleaginous clade Lipomyces.</title>
        <authorList>
            <consortium name="Lawrence Berkeley National Laboratory"/>
            <person name="Czajka J.J."/>
            <person name="Han Y."/>
            <person name="Kim J."/>
            <person name="Mondo S.J."/>
            <person name="Hofstad B.A."/>
            <person name="Robles A."/>
            <person name="Haridas S."/>
            <person name="Riley R."/>
            <person name="LaButti K."/>
            <person name="Pangilinan J."/>
            <person name="Andreopoulos W."/>
            <person name="Lipzen A."/>
            <person name="Yan J."/>
            <person name="Wang M."/>
            <person name="Ng V."/>
            <person name="Grigoriev I.V."/>
            <person name="Spatafora J.W."/>
            <person name="Magnuson J.K."/>
            <person name="Baker S.E."/>
            <person name="Pomraning K.R."/>
        </authorList>
    </citation>
    <scope>NUCLEOTIDE SEQUENCE [LARGE SCALE GENOMIC DNA]</scope>
    <source>
        <strain evidence="2 3">Phaff 52-87</strain>
    </source>
</reference>
<dbReference type="Proteomes" id="UP001498771">
    <property type="component" value="Unassembled WGS sequence"/>
</dbReference>
<name>A0ABR1FAK5_9ASCO</name>
<proteinExistence type="predicted"/>
<sequence>MQDLCEKAKKYGLSPKEWETMSYEMDCFKVVYGYTEPDGSGVRDFATDAMRQWERGRYTMFRQVLGVLAETYGVCAVTSEFMARLKLDRVMAYEITWVIKEVRARTYERFLFSELYKLITPEFMEDKINGSALESSFVCATIEAKRAGQLNADLKEEKWATLRPYFPPDDVSASPIAKMPPEVLQRILEYACIKNPYLFLDSFEEHVYKRSASTIGCVCWDFNSLTLPLQQRVGRLRSTFKIQTITTRNARTWPASKMPDAGARRQQLRKQGCFRRLD</sequence>
<evidence type="ECO:0000256" key="1">
    <source>
        <dbReference type="SAM" id="MobiDB-lite"/>
    </source>
</evidence>
<evidence type="ECO:0000313" key="2">
    <source>
        <dbReference type="EMBL" id="KAK7206887.1"/>
    </source>
</evidence>
<dbReference type="RefSeq" id="XP_064769920.1">
    <property type="nucleotide sequence ID" value="XM_064909475.1"/>
</dbReference>
<evidence type="ECO:0008006" key="4">
    <source>
        <dbReference type="Google" id="ProtNLM"/>
    </source>
</evidence>